<dbReference type="InterPro" id="IPR001387">
    <property type="entry name" value="Cro/C1-type_HTH"/>
</dbReference>
<accession>A0ABU8BI77</accession>
<dbReference type="Pfam" id="PF07883">
    <property type="entry name" value="Cupin_2"/>
    <property type="match status" value="1"/>
</dbReference>
<dbReference type="Gene3D" id="1.10.260.40">
    <property type="entry name" value="lambda repressor-like DNA-binding domains"/>
    <property type="match status" value="1"/>
</dbReference>
<dbReference type="Gene3D" id="2.60.120.10">
    <property type="entry name" value="Jelly Rolls"/>
    <property type="match status" value="1"/>
</dbReference>
<dbReference type="EMBL" id="JAZHRV010000001">
    <property type="protein sequence ID" value="MEH2558238.1"/>
    <property type="molecule type" value="Genomic_DNA"/>
</dbReference>
<proteinExistence type="predicted"/>
<dbReference type="InterPro" id="IPR013096">
    <property type="entry name" value="Cupin_2"/>
</dbReference>
<dbReference type="InterPro" id="IPR010982">
    <property type="entry name" value="Lambda_DNA-bd_dom_sf"/>
</dbReference>
<protein>
    <submittedName>
        <fullName evidence="3">Transcriptional regulator with XRE-family HTH domain</fullName>
    </submittedName>
</protein>
<feature type="domain" description="HTH cro/C1-type" evidence="2">
    <location>
        <begin position="14"/>
        <end position="68"/>
    </location>
</feature>
<dbReference type="SUPFAM" id="SSF47413">
    <property type="entry name" value="lambda repressor-like DNA-binding domains"/>
    <property type="match status" value="1"/>
</dbReference>
<gene>
    <name evidence="3" type="ORF">V1286_005767</name>
</gene>
<evidence type="ECO:0000313" key="3">
    <source>
        <dbReference type="EMBL" id="MEH2558238.1"/>
    </source>
</evidence>
<reference evidence="3 4" key="1">
    <citation type="submission" date="2024-02" db="EMBL/GenBank/DDBJ databases">
        <title>Adaptive strategies in a cosmopolitan and abundant soil bacterium.</title>
        <authorList>
            <person name="Carini P."/>
        </authorList>
    </citation>
    <scope>NUCLEOTIDE SEQUENCE [LARGE SCALE GENOMIC DNA]</scope>
    <source>
        <strain evidence="3 4">AZCC 1608</strain>
    </source>
</reference>
<name>A0ABU8BI77_9BRAD</name>
<dbReference type="RefSeq" id="WP_334485159.1">
    <property type="nucleotide sequence ID" value="NZ_JAZHRV010000001.1"/>
</dbReference>
<dbReference type="SMART" id="SM00530">
    <property type="entry name" value="HTH_XRE"/>
    <property type="match status" value="1"/>
</dbReference>
<dbReference type="PANTHER" id="PTHR46797:SF19">
    <property type="entry name" value="BLL2473 PROTEIN"/>
    <property type="match status" value="1"/>
</dbReference>
<evidence type="ECO:0000256" key="1">
    <source>
        <dbReference type="ARBA" id="ARBA00023125"/>
    </source>
</evidence>
<organism evidence="3 4">
    <name type="scientific">Bradyrhizobium algeriense</name>
    <dbReference type="NCBI Taxonomy" id="634784"/>
    <lineage>
        <taxon>Bacteria</taxon>
        <taxon>Pseudomonadati</taxon>
        <taxon>Pseudomonadota</taxon>
        <taxon>Alphaproteobacteria</taxon>
        <taxon>Hyphomicrobiales</taxon>
        <taxon>Nitrobacteraceae</taxon>
        <taxon>Bradyrhizobium</taxon>
    </lineage>
</organism>
<sequence>MLDVSRTAGVGLNLRRLRAAKGLTLDRLASMSELTRGYISLVERGLKAPSIAALLRMAAALDVNVAYFFDSKSSAAPRYTVHRHQEEGADPMKNGSFGLMALAAARPHKSMEPFLFMPPFKSSRNSTAANETIQRAFHSGEEMLFVVSGRVAIELDGEELKLEKGDCLYFSGEMPHQVHSLGRQKAEVLVVIAAGRTEPG</sequence>
<keyword evidence="1" id="KW-0238">DNA-binding</keyword>
<dbReference type="InterPro" id="IPR050807">
    <property type="entry name" value="TransReg_Diox_bact_type"/>
</dbReference>
<evidence type="ECO:0000313" key="4">
    <source>
        <dbReference type="Proteomes" id="UP001364224"/>
    </source>
</evidence>
<dbReference type="CDD" id="cd02209">
    <property type="entry name" value="cupin_XRE_C"/>
    <property type="match status" value="1"/>
</dbReference>
<dbReference type="PROSITE" id="PS50943">
    <property type="entry name" value="HTH_CROC1"/>
    <property type="match status" value="1"/>
</dbReference>
<dbReference type="SUPFAM" id="SSF51182">
    <property type="entry name" value="RmlC-like cupins"/>
    <property type="match status" value="1"/>
</dbReference>
<dbReference type="InterPro" id="IPR014710">
    <property type="entry name" value="RmlC-like_jellyroll"/>
</dbReference>
<keyword evidence="4" id="KW-1185">Reference proteome</keyword>
<dbReference type="PANTHER" id="PTHR46797">
    <property type="entry name" value="HTH-TYPE TRANSCRIPTIONAL REGULATOR"/>
    <property type="match status" value="1"/>
</dbReference>
<dbReference type="InterPro" id="IPR011051">
    <property type="entry name" value="RmlC_Cupin_sf"/>
</dbReference>
<evidence type="ECO:0000259" key="2">
    <source>
        <dbReference type="PROSITE" id="PS50943"/>
    </source>
</evidence>
<dbReference type="Pfam" id="PF01381">
    <property type="entry name" value="HTH_3"/>
    <property type="match status" value="1"/>
</dbReference>
<dbReference type="CDD" id="cd00093">
    <property type="entry name" value="HTH_XRE"/>
    <property type="match status" value="1"/>
</dbReference>
<comment type="caution">
    <text evidence="3">The sequence shown here is derived from an EMBL/GenBank/DDBJ whole genome shotgun (WGS) entry which is preliminary data.</text>
</comment>
<dbReference type="Proteomes" id="UP001364224">
    <property type="component" value="Unassembled WGS sequence"/>
</dbReference>